<organism evidence="11 12">
    <name type="scientific">Trametes cubensis</name>
    <dbReference type="NCBI Taxonomy" id="1111947"/>
    <lineage>
        <taxon>Eukaryota</taxon>
        <taxon>Fungi</taxon>
        <taxon>Dikarya</taxon>
        <taxon>Basidiomycota</taxon>
        <taxon>Agaricomycotina</taxon>
        <taxon>Agaricomycetes</taxon>
        <taxon>Polyporales</taxon>
        <taxon>Polyporaceae</taxon>
        <taxon>Trametes</taxon>
    </lineage>
</organism>
<dbReference type="Pfam" id="PF00067">
    <property type="entry name" value="p450"/>
    <property type="match status" value="2"/>
</dbReference>
<dbReference type="PROSITE" id="PS00086">
    <property type="entry name" value="CYTOCHROME_P450"/>
    <property type="match status" value="1"/>
</dbReference>
<keyword evidence="7 9" id="KW-0408">Iron</keyword>
<evidence type="ECO:0000256" key="1">
    <source>
        <dbReference type="ARBA" id="ARBA00001971"/>
    </source>
</evidence>
<evidence type="ECO:0000256" key="5">
    <source>
        <dbReference type="ARBA" id="ARBA00022723"/>
    </source>
</evidence>
<evidence type="ECO:0000256" key="3">
    <source>
        <dbReference type="ARBA" id="ARBA00010617"/>
    </source>
</evidence>
<evidence type="ECO:0000256" key="6">
    <source>
        <dbReference type="ARBA" id="ARBA00023002"/>
    </source>
</evidence>
<evidence type="ECO:0000256" key="2">
    <source>
        <dbReference type="ARBA" id="ARBA00005179"/>
    </source>
</evidence>
<keyword evidence="5 9" id="KW-0479">Metal-binding</keyword>
<evidence type="ECO:0000256" key="7">
    <source>
        <dbReference type="ARBA" id="ARBA00023004"/>
    </source>
</evidence>
<keyword evidence="10" id="KW-1133">Transmembrane helix</keyword>
<dbReference type="EMBL" id="JAPEVG010000116">
    <property type="protein sequence ID" value="KAJ8482363.1"/>
    <property type="molecule type" value="Genomic_DNA"/>
</dbReference>
<dbReference type="GO" id="GO:0020037">
    <property type="term" value="F:heme binding"/>
    <property type="evidence" value="ECO:0007669"/>
    <property type="project" value="InterPro"/>
</dbReference>
<dbReference type="CDD" id="cd11069">
    <property type="entry name" value="CYP_FUM15-like"/>
    <property type="match status" value="1"/>
</dbReference>
<dbReference type="SUPFAM" id="SSF48264">
    <property type="entry name" value="Cytochrome P450"/>
    <property type="match status" value="2"/>
</dbReference>
<evidence type="ECO:0008006" key="13">
    <source>
        <dbReference type="Google" id="ProtNLM"/>
    </source>
</evidence>
<keyword evidence="8" id="KW-0503">Monooxygenase</keyword>
<dbReference type="GO" id="GO:0016705">
    <property type="term" value="F:oxidoreductase activity, acting on paired donors, with incorporation or reduction of molecular oxygen"/>
    <property type="evidence" value="ECO:0007669"/>
    <property type="project" value="InterPro"/>
</dbReference>
<dbReference type="PANTHER" id="PTHR24305">
    <property type="entry name" value="CYTOCHROME P450"/>
    <property type="match status" value="1"/>
</dbReference>
<evidence type="ECO:0000313" key="12">
    <source>
        <dbReference type="Proteomes" id="UP001215151"/>
    </source>
</evidence>
<feature type="binding site" description="axial binding residue" evidence="9">
    <location>
        <position position="942"/>
    </location>
    <ligand>
        <name>heme</name>
        <dbReference type="ChEBI" id="CHEBI:30413"/>
    </ligand>
    <ligandPart>
        <name>Fe</name>
        <dbReference type="ChEBI" id="CHEBI:18248"/>
    </ligandPart>
</feature>
<evidence type="ECO:0000256" key="4">
    <source>
        <dbReference type="ARBA" id="ARBA00022617"/>
    </source>
</evidence>
<evidence type="ECO:0000313" key="11">
    <source>
        <dbReference type="EMBL" id="KAJ8482363.1"/>
    </source>
</evidence>
<reference evidence="11" key="1">
    <citation type="submission" date="2022-11" db="EMBL/GenBank/DDBJ databases">
        <title>Genome Sequence of Cubamyces cubensis.</title>
        <authorList>
            <person name="Buettner E."/>
        </authorList>
    </citation>
    <scope>NUCLEOTIDE SEQUENCE</scope>
    <source>
        <strain evidence="11">MPL-01</strain>
    </source>
</reference>
<comment type="pathway">
    <text evidence="2">Secondary metabolite biosynthesis.</text>
</comment>
<dbReference type="GO" id="GO:0005506">
    <property type="term" value="F:iron ion binding"/>
    <property type="evidence" value="ECO:0007669"/>
    <property type="project" value="InterPro"/>
</dbReference>
<keyword evidence="4 9" id="KW-0349">Heme</keyword>
<dbReference type="PANTHER" id="PTHR24305:SF166">
    <property type="entry name" value="CYTOCHROME P450 12A4, MITOCHONDRIAL-RELATED"/>
    <property type="match status" value="1"/>
</dbReference>
<gene>
    <name evidence="11" type="ORF">ONZ51_g5404</name>
</gene>
<name>A0AAD7TU69_9APHY</name>
<dbReference type="InterPro" id="IPR001128">
    <property type="entry name" value="Cyt_P450"/>
</dbReference>
<dbReference type="GO" id="GO:0004497">
    <property type="term" value="F:monooxygenase activity"/>
    <property type="evidence" value="ECO:0007669"/>
    <property type="project" value="UniProtKB-KW"/>
</dbReference>
<comment type="cofactor">
    <cofactor evidence="1 9">
        <name>heme</name>
        <dbReference type="ChEBI" id="CHEBI:30413"/>
    </cofactor>
</comment>
<feature type="transmembrane region" description="Helical" evidence="10">
    <location>
        <begin position="12"/>
        <end position="31"/>
    </location>
</feature>
<evidence type="ECO:0000256" key="9">
    <source>
        <dbReference type="PIRSR" id="PIRSR602401-1"/>
    </source>
</evidence>
<dbReference type="Gene3D" id="1.10.630.10">
    <property type="entry name" value="Cytochrome P450"/>
    <property type="match status" value="2"/>
</dbReference>
<comment type="similarity">
    <text evidence="3">Belongs to the cytochrome P450 family.</text>
</comment>
<evidence type="ECO:0000256" key="10">
    <source>
        <dbReference type="SAM" id="Phobius"/>
    </source>
</evidence>
<sequence>MEPEHRLLSGTLQVAMLVLVLCAVLLVWVLWRPRKRSIRAPGIEKIPGPSAKTWLAGHIKELSSRDATPFYRSLENVYGAVARVKGPFGMNWLYTYDPVAVYSIFVKNQACYDELEWFAKSANFFLGPGLLSVTGDQHKKQRRMLHPVFSTKHMRELLPIFYEVSHKLITGISSKLQDGPDDVDVLNWLGRTALELIAQAGIGHSFDPLVEETSTHPFAAAVKSYIPLYFSTPGMVYHQMITFLDKIGVPSVSRWIVEYSPSKTIQDLRNVTRVLHDTSADIIRRKKAALENGELGHGDGKDIMSVLLKANSAAESRDRLGDDELVAQISTLLFAATDTTSNALARTLHVLSQRPDVQKKLREEILDASDGNDLPYDVLDALPYLDAVCKEVLRVYSPSPVNYRQAIQDTTLPFSSSVKGTDGSLIESVFVPKGSIVMMSLSACNCNKALWGEDANEWKPERWLSPLPRTLEEASIPGPFAHLGYKFALLEMNKLPGPPSKSWLSGHAQGLTSREGDVFQRMIETVYGPVVKLKAPFGANWVYTYDPVAVYNILTKDGSSYDRIGWFVEGFNYFLGPGMASVSGDTHKKQRKMLNGVFSTKHIKNLTPTFYEVSHRLVSALSQIVEDEPKELNLLEWMGRTSLEFIGQAGLGISLDPLVENAEKEAFVGALKNYSPLFFQPESMLYHQGLAWSRKTGLGLGPIWEWVIEHSPQQTMRELRSIAKTLHDKSTEIVMSKKAALESGDLQGGNDIMTILLHANNEASSQDKLPDNQLVAQISTLLFAATDSTSNALAKILHVLCERPDAQQRLRDEILAASDGNDLPYDVIDTLPYLDAICKETLRLYPLTPIGHRQAYRDTTLPFSKPVRGTDGTLLESVFIPRDTIVVYSISACNRNKELWGDDADEWKPERWLAPLPRAIEQASVPGPWAHLMTFSGGPHACIGYKFTLVEMKIVLSLLVSNFTFELSKDKPIHWNNSGLIFPTVGPESSVPEMWLKVTKYRHAA</sequence>
<dbReference type="PRINTS" id="PR00385">
    <property type="entry name" value="P450"/>
</dbReference>
<keyword evidence="12" id="KW-1185">Reference proteome</keyword>
<dbReference type="PRINTS" id="PR00463">
    <property type="entry name" value="EP450I"/>
</dbReference>
<dbReference type="InterPro" id="IPR017972">
    <property type="entry name" value="Cyt_P450_CS"/>
</dbReference>
<dbReference type="InterPro" id="IPR036396">
    <property type="entry name" value="Cyt_P450_sf"/>
</dbReference>
<dbReference type="InterPro" id="IPR050121">
    <property type="entry name" value="Cytochrome_P450_monoxygenase"/>
</dbReference>
<keyword evidence="10" id="KW-0812">Transmembrane</keyword>
<protein>
    <recommendedName>
        <fullName evidence="13">Cytochrome P450</fullName>
    </recommendedName>
</protein>
<proteinExistence type="inferred from homology"/>
<evidence type="ECO:0000256" key="8">
    <source>
        <dbReference type="ARBA" id="ARBA00023033"/>
    </source>
</evidence>
<dbReference type="Proteomes" id="UP001215151">
    <property type="component" value="Unassembled WGS sequence"/>
</dbReference>
<keyword evidence="6" id="KW-0560">Oxidoreductase</keyword>
<dbReference type="AlphaFoldDB" id="A0AAD7TU69"/>
<dbReference type="InterPro" id="IPR002401">
    <property type="entry name" value="Cyt_P450_E_grp-I"/>
</dbReference>
<comment type="caution">
    <text evidence="11">The sequence shown here is derived from an EMBL/GenBank/DDBJ whole genome shotgun (WGS) entry which is preliminary data.</text>
</comment>
<keyword evidence="10" id="KW-0472">Membrane</keyword>
<accession>A0AAD7TU69</accession>